<dbReference type="SUPFAM" id="SSF48726">
    <property type="entry name" value="Immunoglobulin"/>
    <property type="match status" value="1"/>
</dbReference>
<dbReference type="PANTHER" id="PTHR23278">
    <property type="entry name" value="SIDESTEP PROTEIN"/>
    <property type="match status" value="1"/>
</dbReference>
<keyword evidence="4" id="KW-1185">Reference proteome</keyword>
<dbReference type="Gene3D" id="2.60.40.10">
    <property type="entry name" value="Immunoglobulins"/>
    <property type="match status" value="1"/>
</dbReference>
<dbReference type="PANTHER" id="PTHR23278:SF19">
    <property type="entry name" value="OBSCURIN"/>
    <property type="match status" value="1"/>
</dbReference>
<dbReference type="EMBL" id="CAJPIZ010027811">
    <property type="protein sequence ID" value="CAG2119328.1"/>
    <property type="molecule type" value="Genomic_DNA"/>
</dbReference>
<accession>A0A7R9LLK4</accession>
<dbReference type="InterPro" id="IPR036179">
    <property type="entry name" value="Ig-like_dom_sf"/>
</dbReference>
<dbReference type="InterPro" id="IPR007110">
    <property type="entry name" value="Ig-like_dom"/>
</dbReference>
<reference evidence="3" key="1">
    <citation type="submission" date="2020-11" db="EMBL/GenBank/DDBJ databases">
        <authorList>
            <person name="Tran Van P."/>
        </authorList>
    </citation>
    <scope>NUCLEOTIDE SEQUENCE</scope>
</reference>
<dbReference type="Proteomes" id="UP000759131">
    <property type="component" value="Unassembled WGS sequence"/>
</dbReference>
<evidence type="ECO:0000256" key="1">
    <source>
        <dbReference type="SAM" id="Phobius"/>
    </source>
</evidence>
<dbReference type="InterPro" id="IPR013783">
    <property type="entry name" value="Ig-like_fold"/>
</dbReference>
<feature type="domain" description="Ig-like" evidence="2">
    <location>
        <begin position="1"/>
        <end position="75"/>
    </location>
</feature>
<keyword evidence="1" id="KW-1133">Transmembrane helix</keyword>
<feature type="transmembrane region" description="Helical" evidence="1">
    <location>
        <begin position="191"/>
        <end position="213"/>
    </location>
</feature>
<dbReference type="EMBL" id="OC882386">
    <property type="protein sequence ID" value="CAD7642733.1"/>
    <property type="molecule type" value="Genomic_DNA"/>
</dbReference>
<gene>
    <name evidence="3" type="ORF">OSB1V03_LOCUS19277</name>
</gene>
<evidence type="ECO:0000313" key="4">
    <source>
        <dbReference type="Proteomes" id="UP000759131"/>
    </source>
</evidence>
<protein>
    <recommendedName>
        <fullName evidence="2">Ig-like domain-containing protein</fullName>
    </recommendedName>
</protein>
<feature type="non-terminal residue" evidence="3">
    <location>
        <position position="1"/>
    </location>
</feature>
<evidence type="ECO:0000259" key="2">
    <source>
        <dbReference type="PROSITE" id="PS50835"/>
    </source>
</evidence>
<organism evidence="3">
    <name type="scientific">Medioppia subpectinata</name>
    <dbReference type="NCBI Taxonomy" id="1979941"/>
    <lineage>
        <taxon>Eukaryota</taxon>
        <taxon>Metazoa</taxon>
        <taxon>Ecdysozoa</taxon>
        <taxon>Arthropoda</taxon>
        <taxon>Chelicerata</taxon>
        <taxon>Arachnida</taxon>
        <taxon>Acari</taxon>
        <taxon>Acariformes</taxon>
        <taxon>Sarcoptiformes</taxon>
        <taxon>Oribatida</taxon>
        <taxon>Brachypylina</taxon>
        <taxon>Oppioidea</taxon>
        <taxon>Oppiidae</taxon>
        <taxon>Medioppia</taxon>
    </lineage>
</organism>
<dbReference type="OrthoDB" id="10048737at2759"/>
<keyword evidence="1" id="KW-0472">Membrane</keyword>
<keyword evidence="1" id="KW-0812">Transmembrane</keyword>
<feature type="non-terminal residue" evidence="3">
    <location>
        <position position="315"/>
    </location>
</feature>
<proteinExistence type="predicted"/>
<sequence>GEEIIMECSVNSNPLAKVILFTHHGIQLVTDSQSGIIVNNSSLVITSARPIHRGSYQCLAINSQGKDAPVCRQLSTTVRVLSLDEPLRLLCAVDAEPADGLRFQWRSNSTAFLSGRDFVDDGSVSALTLPPDSVARLTDPTDPIQCTASNAVGVVREPCVYHFAQPTRPVPVTDCQLRNLLDSPQTDTYDMWTVMGVALLVIAILVLIIITIICKIRVRDRNKCKKNDKLTADSNDEQSLAHKMLNNIDNQKYSIYLVPNDAIDQNILLSDIRNPDLIPEIYDIEGIEGLSDRTDCLSIMTGTTASVTTTGAANH</sequence>
<dbReference type="AlphaFoldDB" id="A0A7R9LLK4"/>
<name>A0A7R9LLK4_9ACAR</name>
<dbReference type="PROSITE" id="PS50835">
    <property type="entry name" value="IG_LIKE"/>
    <property type="match status" value="1"/>
</dbReference>
<evidence type="ECO:0000313" key="3">
    <source>
        <dbReference type="EMBL" id="CAD7642733.1"/>
    </source>
</evidence>
<dbReference type="Pfam" id="PF13927">
    <property type="entry name" value="Ig_3"/>
    <property type="match status" value="1"/>
</dbReference>